<dbReference type="InterPro" id="IPR036291">
    <property type="entry name" value="NAD(P)-bd_dom_sf"/>
</dbReference>
<evidence type="ECO:0000256" key="12">
    <source>
        <dbReference type="RuleBase" id="RU000363"/>
    </source>
</evidence>
<evidence type="ECO:0000256" key="7">
    <source>
        <dbReference type="ARBA" id="ARBA00023098"/>
    </source>
</evidence>
<evidence type="ECO:0000313" key="16">
    <source>
        <dbReference type="Proteomes" id="UP000663852"/>
    </source>
</evidence>
<dbReference type="InterPro" id="IPR057326">
    <property type="entry name" value="KR_dom"/>
</dbReference>
<dbReference type="SMART" id="SM00822">
    <property type="entry name" value="PKS_KR"/>
    <property type="match status" value="1"/>
</dbReference>
<evidence type="ECO:0000256" key="6">
    <source>
        <dbReference type="ARBA" id="ARBA00023002"/>
    </source>
</evidence>
<dbReference type="GO" id="GO:0006355">
    <property type="term" value="P:regulation of DNA-templated transcription"/>
    <property type="evidence" value="ECO:0007669"/>
    <property type="project" value="InterPro"/>
</dbReference>
<feature type="compositionally biased region" description="Basic and acidic residues" evidence="13">
    <location>
        <begin position="30"/>
        <end position="41"/>
    </location>
</feature>
<dbReference type="CDD" id="cd05339">
    <property type="entry name" value="17beta-HSDXI-like_SDR_c"/>
    <property type="match status" value="1"/>
</dbReference>
<dbReference type="Gene3D" id="2.30.31.10">
    <property type="entry name" value="Transcriptional Coactivator Pc4, Chain A"/>
    <property type="match status" value="1"/>
</dbReference>
<organism evidence="15 16">
    <name type="scientific">Adineta ricciae</name>
    <name type="common">Rotifer</name>
    <dbReference type="NCBI Taxonomy" id="249248"/>
    <lineage>
        <taxon>Eukaryota</taxon>
        <taxon>Metazoa</taxon>
        <taxon>Spiralia</taxon>
        <taxon>Gnathifera</taxon>
        <taxon>Rotifera</taxon>
        <taxon>Eurotatoria</taxon>
        <taxon>Bdelloidea</taxon>
        <taxon>Adinetida</taxon>
        <taxon>Adinetidae</taxon>
        <taxon>Adineta</taxon>
    </lineage>
</organism>
<dbReference type="Proteomes" id="UP000663852">
    <property type="component" value="Unassembled WGS sequence"/>
</dbReference>
<dbReference type="PRINTS" id="PR00080">
    <property type="entry name" value="SDRFAMILY"/>
</dbReference>
<keyword evidence="4" id="KW-0521">NADP</keyword>
<gene>
    <name evidence="15" type="ORF">EDS130_LOCUS34406</name>
</gene>
<keyword evidence="3" id="KW-0812">Transmembrane</keyword>
<feature type="region of interest" description="Disordered" evidence="13">
    <location>
        <begin position="1"/>
        <end position="57"/>
    </location>
</feature>
<feature type="compositionally biased region" description="Low complexity" evidence="13">
    <location>
        <begin position="10"/>
        <end position="19"/>
    </location>
</feature>
<evidence type="ECO:0000256" key="10">
    <source>
        <dbReference type="ARBA" id="ARBA00068717"/>
    </source>
</evidence>
<keyword evidence="6" id="KW-0560">Oxidoreductase</keyword>
<dbReference type="Pfam" id="PF00106">
    <property type="entry name" value="adh_short"/>
    <property type="match status" value="1"/>
</dbReference>
<keyword evidence="5" id="KW-1133">Transmembrane helix</keyword>
<comment type="similarity">
    <text evidence="2 12">Belongs to the short-chain dehydrogenases/reductases (SDR) family.</text>
</comment>
<dbReference type="GO" id="GO:0016020">
    <property type="term" value="C:membrane"/>
    <property type="evidence" value="ECO:0007669"/>
    <property type="project" value="UniProtKB-SubCell"/>
</dbReference>
<dbReference type="PANTHER" id="PTHR24322">
    <property type="entry name" value="PKSB"/>
    <property type="match status" value="1"/>
</dbReference>
<dbReference type="Gene3D" id="3.40.50.720">
    <property type="entry name" value="NAD(P)-binding Rossmann-like Domain"/>
    <property type="match status" value="1"/>
</dbReference>
<comment type="caution">
    <text evidence="15">The sequence shown here is derived from an EMBL/GenBank/DDBJ whole genome shotgun (WGS) entry which is preliminary data.</text>
</comment>
<evidence type="ECO:0000256" key="1">
    <source>
        <dbReference type="ARBA" id="ARBA00004141"/>
    </source>
</evidence>
<feature type="domain" description="Ketoreductase" evidence="14">
    <location>
        <begin position="192"/>
        <end position="380"/>
    </location>
</feature>
<evidence type="ECO:0000256" key="3">
    <source>
        <dbReference type="ARBA" id="ARBA00022692"/>
    </source>
</evidence>
<dbReference type="PRINTS" id="PR00081">
    <property type="entry name" value="GDHRDH"/>
</dbReference>
<dbReference type="AlphaFoldDB" id="A0A815IXG2"/>
<evidence type="ECO:0000256" key="13">
    <source>
        <dbReference type="SAM" id="MobiDB-lite"/>
    </source>
</evidence>
<dbReference type="OrthoDB" id="10253736at2759"/>
<comment type="function">
    <text evidence="9">Catalyzes the reduction of all-trans-retinal to all-trans-retinol in the presence of NADPH.</text>
</comment>
<keyword evidence="8" id="KW-0472">Membrane</keyword>
<name>A0A815IXG2_ADIRI</name>
<sequence length="456" mass="50172">MPKSKEFIDSSDSASDQDSGAVSTTKKPKTKETTSKDDSANKRLKTSTDGAQGEVASKRGANGERLYELGKLRYVSVSEFRGKPYINIREYYDDKGVEKPGKKGISLTIDQWETLKTLISQVDKDTTLIDIFSLASFFFHQLEASRFNHNLMSAVALILEYIKLFYVLFKHWFRDLFHSLYVGPKFKDLSSETVLITGAASGLGKGVAERLAQFGCTLVLWDVNETDNARVAEELNSMTKSNRVHAMRCDLTSRESIYECAKKVQETVGNVTMVINNAGVVSGKTLVNCSDASIQRTFDVNVLAHFWILKAFLPSMLEKNHGHIVTIASGAGLTGAAGLVDYCSSKFAAVGLHESLTHELHALKRTGIKTTVVCPSFIDTGMFEGVKTGILFPLLKSENVCDLIVEAIRTEQHMLLIPKVLKLGLIIKSLSTTAAQIEAQGATGLHHSMDTFVGRR</sequence>
<evidence type="ECO:0000256" key="11">
    <source>
        <dbReference type="ARBA" id="ARBA00082544"/>
    </source>
</evidence>
<dbReference type="GO" id="GO:0052650">
    <property type="term" value="F:all-trans-retinol dehydrogenase (NADP+) activity"/>
    <property type="evidence" value="ECO:0007669"/>
    <property type="project" value="UniProtKB-ARBA"/>
</dbReference>
<dbReference type="InterPro" id="IPR009044">
    <property type="entry name" value="ssDNA-bd_transcriptional_reg"/>
</dbReference>
<evidence type="ECO:0000259" key="14">
    <source>
        <dbReference type="SMART" id="SM00822"/>
    </source>
</evidence>
<dbReference type="SUPFAM" id="SSF54447">
    <property type="entry name" value="ssDNA-binding transcriptional regulator domain"/>
    <property type="match status" value="1"/>
</dbReference>
<dbReference type="SUPFAM" id="SSF51735">
    <property type="entry name" value="NAD(P)-binding Rossmann-fold domains"/>
    <property type="match status" value="1"/>
</dbReference>
<dbReference type="InterPro" id="IPR002347">
    <property type="entry name" value="SDR_fam"/>
</dbReference>
<comment type="subcellular location">
    <subcellularLocation>
        <location evidence="1">Membrane</location>
        <topology evidence="1">Multi-pass membrane protein</topology>
    </subcellularLocation>
</comment>
<dbReference type="PANTHER" id="PTHR24322:SF736">
    <property type="entry name" value="RETINOL DEHYDROGENASE 10"/>
    <property type="match status" value="1"/>
</dbReference>
<evidence type="ECO:0000256" key="5">
    <source>
        <dbReference type="ARBA" id="ARBA00022989"/>
    </source>
</evidence>
<dbReference type="InterPro" id="IPR003173">
    <property type="entry name" value="PC4_C"/>
</dbReference>
<accession>A0A815IXG2</accession>
<evidence type="ECO:0000313" key="15">
    <source>
        <dbReference type="EMBL" id="CAF1371592.1"/>
    </source>
</evidence>
<dbReference type="EMBL" id="CAJNOJ010000287">
    <property type="protein sequence ID" value="CAF1371592.1"/>
    <property type="molecule type" value="Genomic_DNA"/>
</dbReference>
<proteinExistence type="inferred from homology"/>
<evidence type="ECO:0000256" key="2">
    <source>
        <dbReference type="ARBA" id="ARBA00006484"/>
    </source>
</evidence>
<keyword evidence="7" id="KW-0443">Lipid metabolism</keyword>
<dbReference type="GO" id="GO:0003677">
    <property type="term" value="F:DNA binding"/>
    <property type="evidence" value="ECO:0007669"/>
    <property type="project" value="InterPro"/>
</dbReference>
<evidence type="ECO:0000256" key="4">
    <source>
        <dbReference type="ARBA" id="ARBA00022857"/>
    </source>
</evidence>
<evidence type="ECO:0000256" key="9">
    <source>
        <dbReference type="ARBA" id="ARBA00059620"/>
    </source>
</evidence>
<protein>
    <recommendedName>
        <fullName evidence="10">Short-chain dehydrogenase/reductase 3</fullName>
    </recommendedName>
    <alternativeName>
        <fullName evidence="11">Retinal short-chain dehydrogenase/reductase 1</fullName>
    </alternativeName>
</protein>
<reference evidence="15" key="1">
    <citation type="submission" date="2021-02" db="EMBL/GenBank/DDBJ databases">
        <authorList>
            <person name="Nowell W R."/>
        </authorList>
    </citation>
    <scope>NUCLEOTIDE SEQUENCE</scope>
</reference>
<dbReference type="FunFam" id="3.40.50.720:FF:000131">
    <property type="entry name" value="Short-chain dehydrogenase/reductase 3"/>
    <property type="match status" value="1"/>
</dbReference>
<dbReference type="Pfam" id="PF02229">
    <property type="entry name" value="PC4"/>
    <property type="match status" value="1"/>
</dbReference>
<evidence type="ECO:0000256" key="8">
    <source>
        <dbReference type="ARBA" id="ARBA00023136"/>
    </source>
</evidence>